<proteinExistence type="predicted"/>
<accession>A0A6S5AC15</accession>
<sequence length="29" mass="3282">MNRHQTLIRGTCPPRQPLYPASTPKETTS</sequence>
<protein>
    <submittedName>
        <fullName evidence="1">Uncharacterized protein</fullName>
    </submittedName>
</protein>
<dbReference type="Proteomes" id="UP000515756">
    <property type="component" value="Chromosome"/>
</dbReference>
<evidence type="ECO:0000313" key="2">
    <source>
        <dbReference type="Proteomes" id="UP000515756"/>
    </source>
</evidence>
<name>A0A6S5AC15_AERCA</name>
<dbReference type="AlphaFoldDB" id="A0A6S5AC15"/>
<evidence type="ECO:0000313" key="1">
    <source>
        <dbReference type="EMBL" id="BBQ30887.1"/>
    </source>
</evidence>
<organism evidence="1 2">
    <name type="scientific">Aeromonas caviae</name>
    <name type="common">Aeromonas punctata</name>
    <dbReference type="NCBI Taxonomy" id="648"/>
    <lineage>
        <taxon>Bacteria</taxon>
        <taxon>Pseudomonadati</taxon>
        <taxon>Pseudomonadota</taxon>
        <taxon>Gammaproteobacteria</taxon>
        <taxon>Aeromonadales</taxon>
        <taxon>Aeromonadaceae</taxon>
        <taxon>Aeromonas</taxon>
    </lineage>
</organism>
<gene>
    <name evidence="1" type="ORF">WP2W18E01_24690</name>
</gene>
<dbReference type="EMBL" id="AP021927">
    <property type="protein sequence ID" value="BBQ30887.1"/>
    <property type="molecule type" value="Genomic_DNA"/>
</dbReference>
<reference evidence="1 2" key="1">
    <citation type="submission" date="2019-12" db="EMBL/GenBank/DDBJ databases">
        <title>complete genome sequences of Aeromonas caviae str. WP2-W18-ESBL-01 isolated from wastewater treatment plant effluent.</title>
        <authorList>
            <person name="Sekizuka T."/>
            <person name="Itokawa K."/>
            <person name="Yatsu K."/>
            <person name="Inamine Y."/>
            <person name="Kuroda M."/>
        </authorList>
    </citation>
    <scope>NUCLEOTIDE SEQUENCE [LARGE SCALE GENOMIC DNA]</scope>
    <source>
        <strain evidence="1 2">WP2-W18-ESBL-01</strain>
    </source>
</reference>